<evidence type="ECO:0000256" key="1">
    <source>
        <dbReference type="ARBA" id="ARBA00001974"/>
    </source>
</evidence>
<dbReference type="InterPro" id="IPR036188">
    <property type="entry name" value="FAD/NAD-bd_sf"/>
</dbReference>
<dbReference type="InterPro" id="IPR016156">
    <property type="entry name" value="FAD/NAD-linked_Rdtase_dimer_sf"/>
</dbReference>
<keyword evidence="8" id="KW-1185">Reference proteome</keyword>
<accession>A0A239BNP6</accession>
<name>A0A239BNP6_9ACTN</name>
<dbReference type="InterPro" id="IPR028202">
    <property type="entry name" value="Reductase_C"/>
</dbReference>
<dbReference type="Pfam" id="PF14759">
    <property type="entry name" value="Reductase_C"/>
    <property type="match status" value="1"/>
</dbReference>
<feature type="domain" description="FAD/NAD(P)-binding" evidence="5">
    <location>
        <begin position="5"/>
        <end position="303"/>
    </location>
</feature>
<keyword evidence="2" id="KW-0285">Flavoprotein</keyword>
<dbReference type="InterPro" id="IPR050446">
    <property type="entry name" value="FAD-oxidoreductase/Apoptosis"/>
</dbReference>
<dbReference type="PANTHER" id="PTHR43557">
    <property type="entry name" value="APOPTOSIS-INDUCING FACTOR 1"/>
    <property type="match status" value="1"/>
</dbReference>
<reference evidence="8" key="1">
    <citation type="submission" date="2017-06" db="EMBL/GenBank/DDBJ databases">
        <authorList>
            <person name="Varghese N."/>
            <person name="Submissions S."/>
        </authorList>
    </citation>
    <scope>NUCLEOTIDE SEQUENCE [LARGE SCALE GENOMIC DNA]</scope>
    <source>
        <strain evidence="8">DSM 45423</strain>
    </source>
</reference>
<dbReference type="Gene3D" id="3.50.50.60">
    <property type="entry name" value="FAD/NAD(P)-binding domain"/>
    <property type="match status" value="2"/>
</dbReference>
<gene>
    <name evidence="7" type="ORF">SAMN04488107_1283</name>
</gene>
<evidence type="ECO:0000256" key="4">
    <source>
        <dbReference type="ARBA" id="ARBA00023002"/>
    </source>
</evidence>
<evidence type="ECO:0000256" key="2">
    <source>
        <dbReference type="ARBA" id="ARBA00022630"/>
    </source>
</evidence>
<feature type="domain" description="Reductase C-terminal" evidence="6">
    <location>
        <begin position="322"/>
        <end position="406"/>
    </location>
</feature>
<keyword evidence="3" id="KW-0274">FAD</keyword>
<dbReference type="SUPFAM" id="SSF55424">
    <property type="entry name" value="FAD/NAD-linked reductases, dimerisation (C-terminal) domain"/>
    <property type="match status" value="1"/>
</dbReference>
<dbReference type="OrthoDB" id="1145at2"/>
<dbReference type="EMBL" id="FZOH01000002">
    <property type="protein sequence ID" value="SNS08723.1"/>
    <property type="molecule type" value="Genomic_DNA"/>
</dbReference>
<keyword evidence="4" id="KW-0560">Oxidoreductase</keyword>
<comment type="cofactor">
    <cofactor evidence="1">
        <name>FAD</name>
        <dbReference type="ChEBI" id="CHEBI:57692"/>
    </cofactor>
</comment>
<dbReference type="Proteomes" id="UP000198386">
    <property type="component" value="Unassembled WGS sequence"/>
</dbReference>
<proteinExistence type="predicted"/>
<evidence type="ECO:0000259" key="5">
    <source>
        <dbReference type="Pfam" id="PF07992"/>
    </source>
</evidence>
<dbReference type="Gene3D" id="3.30.390.30">
    <property type="match status" value="1"/>
</dbReference>
<dbReference type="PANTHER" id="PTHR43557:SF2">
    <property type="entry name" value="RIESKE DOMAIN-CONTAINING PROTEIN-RELATED"/>
    <property type="match status" value="1"/>
</dbReference>
<protein>
    <submittedName>
        <fullName evidence="7">3-phenylpropionate/trans-cinnamate dioxygenase ferredoxin reductase subunit</fullName>
    </submittedName>
</protein>
<dbReference type="RefSeq" id="WP_089403026.1">
    <property type="nucleotide sequence ID" value="NZ_FZOH01000002.1"/>
</dbReference>
<dbReference type="InterPro" id="IPR023753">
    <property type="entry name" value="FAD/NAD-binding_dom"/>
</dbReference>
<dbReference type="AlphaFoldDB" id="A0A239BNP6"/>
<organism evidence="7 8">
    <name type="scientific">Geodermatophilus saharensis</name>
    <dbReference type="NCBI Taxonomy" id="1137994"/>
    <lineage>
        <taxon>Bacteria</taxon>
        <taxon>Bacillati</taxon>
        <taxon>Actinomycetota</taxon>
        <taxon>Actinomycetes</taxon>
        <taxon>Geodermatophilales</taxon>
        <taxon>Geodermatophilaceae</taxon>
        <taxon>Geodermatophilus</taxon>
    </lineage>
</organism>
<sequence>MDTPFVIVGGGLAGAKAAETLRAEGFAGPVVLVAAEPEVPYERPPLSKGYLLGTAAREEAAVLAPGWYEAHDVDLRTGARAVGLDPAAHRVELGTGERLGYSRLLLATGAAPRRLAVPGADADGVRHLRTLADADRLVADLAGGGRRVVVVGAGWIGLEVAAAARVHGHRVTVVEPQPTPLHGVLGPRMGEVFARLHRSHGVDLRTRTAVRGVVAPAGRVTGVELDGGEQLPADLVVVGIGVVPETGPAVDAGLDVGDGVRTDAALRTSAPDVYAAGDVAAAHHPLYGRPVRVEHWANALNQGPAAARSMLGQEVAYDRLPYFFSDQYELGMEYSGLGRPEHTVVCRGDPEHGPFTAFWLDGAGRVTAGMNVDVWDVTEAVQALVRSGRPVDPAALADPDTPLESLVAAG</sequence>
<evidence type="ECO:0000259" key="6">
    <source>
        <dbReference type="Pfam" id="PF14759"/>
    </source>
</evidence>
<dbReference type="PRINTS" id="PR00411">
    <property type="entry name" value="PNDRDTASEI"/>
</dbReference>
<keyword evidence="7" id="KW-0223">Dioxygenase</keyword>
<dbReference type="GO" id="GO:0051213">
    <property type="term" value="F:dioxygenase activity"/>
    <property type="evidence" value="ECO:0007669"/>
    <property type="project" value="UniProtKB-KW"/>
</dbReference>
<dbReference type="GO" id="GO:0016651">
    <property type="term" value="F:oxidoreductase activity, acting on NAD(P)H"/>
    <property type="evidence" value="ECO:0007669"/>
    <property type="project" value="TreeGrafter"/>
</dbReference>
<dbReference type="PRINTS" id="PR00368">
    <property type="entry name" value="FADPNR"/>
</dbReference>
<dbReference type="SUPFAM" id="SSF51905">
    <property type="entry name" value="FAD/NAD(P)-binding domain"/>
    <property type="match status" value="2"/>
</dbReference>
<evidence type="ECO:0000313" key="8">
    <source>
        <dbReference type="Proteomes" id="UP000198386"/>
    </source>
</evidence>
<evidence type="ECO:0000256" key="3">
    <source>
        <dbReference type="ARBA" id="ARBA00022827"/>
    </source>
</evidence>
<dbReference type="GO" id="GO:0005737">
    <property type="term" value="C:cytoplasm"/>
    <property type="evidence" value="ECO:0007669"/>
    <property type="project" value="TreeGrafter"/>
</dbReference>
<evidence type="ECO:0000313" key="7">
    <source>
        <dbReference type="EMBL" id="SNS08723.1"/>
    </source>
</evidence>
<dbReference type="Pfam" id="PF07992">
    <property type="entry name" value="Pyr_redox_2"/>
    <property type="match status" value="1"/>
</dbReference>